<comment type="caution">
    <text evidence="1">The sequence shown here is derived from an EMBL/GenBank/DDBJ whole genome shotgun (WGS) entry which is preliminary data.</text>
</comment>
<evidence type="ECO:0000313" key="1">
    <source>
        <dbReference type="EMBL" id="MFD1165224.1"/>
    </source>
</evidence>
<dbReference type="Proteomes" id="UP001597205">
    <property type="component" value="Unassembled WGS sequence"/>
</dbReference>
<sequence>MEKKYVSPLIEVNNIHLEEGIAAGSAFVRPQNGNDEVIEQWNEDDQESKSIDWF</sequence>
<evidence type="ECO:0000313" key="2">
    <source>
        <dbReference type="Proteomes" id="UP001597205"/>
    </source>
</evidence>
<gene>
    <name evidence="1" type="ORF">ACFQ2C_06355</name>
</gene>
<reference evidence="2" key="1">
    <citation type="journal article" date="2019" name="Int. J. Syst. Evol. Microbiol.">
        <title>The Global Catalogue of Microorganisms (GCM) 10K type strain sequencing project: providing services to taxonomists for standard genome sequencing and annotation.</title>
        <authorList>
            <consortium name="The Broad Institute Genomics Platform"/>
            <consortium name="The Broad Institute Genome Sequencing Center for Infectious Disease"/>
            <person name="Wu L."/>
            <person name="Ma J."/>
        </authorList>
    </citation>
    <scope>NUCLEOTIDE SEQUENCE [LARGE SCALE GENOMIC DNA]</scope>
    <source>
        <strain evidence="2">CCUG 52468</strain>
    </source>
</reference>
<keyword evidence="2" id="KW-1185">Reference proteome</keyword>
<accession>A0ABW3RJQ2</accession>
<name>A0ABW3RJQ2_9SPHI</name>
<organism evidence="1 2">
    <name type="scientific">Sphingobacterium daejeonense</name>
    <dbReference type="NCBI Taxonomy" id="371142"/>
    <lineage>
        <taxon>Bacteria</taxon>
        <taxon>Pseudomonadati</taxon>
        <taxon>Bacteroidota</taxon>
        <taxon>Sphingobacteriia</taxon>
        <taxon>Sphingobacteriales</taxon>
        <taxon>Sphingobacteriaceae</taxon>
        <taxon>Sphingobacterium</taxon>
    </lineage>
</organism>
<protein>
    <submittedName>
        <fullName evidence="1">Uncharacterized protein</fullName>
    </submittedName>
</protein>
<proteinExistence type="predicted"/>
<dbReference type="RefSeq" id="WP_380895158.1">
    <property type="nucleotide sequence ID" value="NZ_JBHTKY010000006.1"/>
</dbReference>
<dbReference type="EMBL" id="JBHTKY010000006">
    <property type="protein sequence ID" value="MFD1165224.1"/>
    <property type="molecule type" value="Genomic_DNA"/>
</dbReference>